<organism evidence="1 2">
    <name type="scientific">Deinococcus sedimenti</name>
    <dbReference type="NCBI Taxonomy" id="1867090"/>
    <lineage>
        <taxon>Bacteria</taxon>
        <taxon>Thermotogati</taxon>
        <taxon>Deinococcota</taxon>
        <taxon>Deinococci</taxon>
        <taxon>Deinococcales</taxon>
        <taxon>Deinococcaceae</taxon>
        <taxon>Deinococcus</taxon>
    </lineage>
</organism>
<evidence type="ECO:0000313" key="1">
    <source>
        <dbReference type="EMBL" id="GGR81478.1"/>
    </source>
</evidence>
<reference evidence="2" key="1">
    <citation type="journal article" date="2019" name="Int. J. Syst. Evol. Microbiol.">
        <title>The Global Catalogue of Microorganisms (GCM) 10K type strain sequencing project: providing services to taxonomists for standard genome sequencing and annotation.</title>
        <authorList>
            <consortium name="The Broad Institute Genomics Platform"/>
            <consortium name="The Broad Institute Genome Sequencing Center for Infectious Disease"/>
            <person name="Wu L."/>
            <person name="Ma J."/>
        </authorList>
    </citation>
    <scope>NUCLEOTIDE SEQUENCE [LARGE SCALE GENOMIC DNA]</scope>
    <source>
        <strain evidence="2">JCM 31405</strain>
    </source>
</reference>
<dbReference type="Proteomes" id="UP000644548">
    <property type="component" value="Unassembled WGS sequence"/>
</dbReference>
<name>A0ABQ2RYQ4_9DEIO</name>
<protein>
    <submittedName>
        <fullName evidence="1">Uncharacterized protein</fullName>
    </submittedName>
</protein>
<sequence length="110" mass="12501">MDIADAHWPRLEQTVTRALRDMNLVVARQPITRTWTAVEAAQARRLIQALHVDWDARRIRHETFTQLDHLSGRMSVAGCTVMRANLEALREQVRLILHDTATALSVTPAP</sequence>
<comment type="caution">
    <text evidence="1">The sequence shown here is derived from an EMBL/GenBank/DDBJ whole genome shotgun (WGS) entry which is preliminary data.</text>
</comment>
<keyword evidence="2" id="KW-1185">Reference proteome</keyword>
<gene>
    <name evidence="1" type="ORF">GCM10008960_05520</name>
</gene>
<proteinExistence type="predicted"/>
<dbReference type="EMBL" id="BMQN01000001">
    <property type="protein sequence ID" value="GGR81478.1"/>
    <property type="molecule type" value="Genomic_DNA"/>
</dbReference>
<evidence type="ECO:0000313" key="2">
    <source>
        <dbReference type="Proteomes" id="UP000644548"/>
    </source>
</evidence>
<dbReference type="RefSeq" id="WP_189071609.1">
    <property type="nucleotide sequence ID" value="NZ_BMQN01000001.1"/>
</dbReference>
<accession>A0ABQ2RYQ4</accession>